<dbReference type="Pfam" id="PF13398">
    <property type="entry name" value="Peptidase_M50B"/>
    <property type="match status" value="1"/>
</dbReference>
<feature type="transmembrane region" description="Helical" evidence="1">
    <location>
        <begin position="74"/>
        <end position="95"/>
    </location>
</feature>
<dbReference type="InterPro" id="IPR049500">
    <property type="entry name" value="Peptidase_M50B-like"/>
</dbReference>
<dbReference type="PANTHER" id="PTHR33979:SF2">
    <property type="entry name" value="PEPTIDASE M50B-LIKE-DOMAIN-CONTAINING PROTEIN"/>
    <property type="match status" value="1"/>
</dbReference>
<keyword evidence="1" id="KW-1133">Transmembrane helix</keyword>
<dbReference type="AlphaFoldDB" id="A0A841SQR5"/>
<evidence type="ECO:0000313" key="2">
    <source>
        <dbReference type="EMBL" id="MBB6633532.1"/>
    </source>
</evidence>
<accession>A0A841SQR5</accession>
<evidence type="ECO:0000313" key="3">
    <source>
        <dbReference type="Proteomes" id="UP000535838"/>
    </source>
</evidence>
<keyword evidence="1" id="KW-0812">Transmembrane</keyword>
<evidence type="ECO:0000256" key="1">
    <source>
        <dbReference type="SAM" id="Phobius"/>
    </source>
</evidence>
<feature type="transmembrane region" description="Helical" evidence="1">
    <location>
        <begin position="125"/>
        <end position="141"/>
    </location>
</feature>
<feature type="transmembrane region" description="Helical" evidence="1">
    <location>
        <begin position="148"/>
        <end position="169"/>
    </location>
</feature>
<keyword evidence="1" id="KW-0472">Membrane</keyword>
<feature type="transmembrane region" description="Helical" evidence="1">
    <location>
        <begin position="102"/>
        <end position="119"/>
    </location>
</feature>
<feature type="transmembrane region" description="Helical" evidence="1">
    <location>
        <begin position="189"/>
        <end position="209"/>
    </location>
</feature>
<sequence length="242" mass="26756">MSKWLLSILYLIVSLFLTRLIPFSAFFRNLDTMVHEFSHAATTLLLSGSVLSVELHADHSGVTYFRLASSWSHLPIALSGYIGASLFALLLFYLQSAGKQKLGLWLMTGIALALLAFYVHSGFGFRWLIGFIALNALVLFQKKDWIRSVYYGLLAFLTLEESAMGPFTLVLNSLDGSRSAGDASSLERITGLPALLWSILFLLFALACVGRSLQLFVRTVSGPSAAAAKRRDGIWPKRRMDV</sequence>
<reference evidence="2 3" key="1">
    <citation type="submission" date="2020-08" db="EMBL/GenBank/DDBJ databases">
        <title>Cohnella phylogeny.</title>
        <authorList>
            <person name="Dunlap C."/>
        </authorList>
    </citation>
    <scope>NUCLEOTIDE SEQUENCE [LARGE SCALE GENOMIC DNA]</scope>
    <source>
        <strain evidence="2 3">DSM 25241</strain>
    </source>
</reference>
<protein>
    <submittedName>
        <fullName evidence="2">M50 family metallopeptidase</fullName>
    </submittedName>
</protein>
<proteinExistence type="predicted"/>
<dbReference type="PANTHER" id="PTHR33979">
    <property type="entry name" value="OS02G0221600 PROTEIN"/>
    <property type="match status" value="1"/>
</dbReference>
<comment type="caution">
    <text evidence="2">The sequence shown here is derived from an EMBL/GenBank/DDBJ whole genome shotgun (WGS) entry which is preliminary data.</text>
</comment>
<organism evidence="2 3">
    <name type="scientific">Cohnella thailandensis</name>
    <dbReference type="NCBI Taxonomy" id="557557"/>
    <lineage>
        <taxon>Bacteria</taxon>
        <taxon>Bacillati</taxon>
        <taxon>Bacillota</taxon>
        <taxon>Bacilli</taxon>
        <taxon>Bacillales</taxon>
        <taxon>Paenibacillaceae</taxon>
        <taxon>Cohnella</taxon>
    </lineage>
</organism>
<dbReference type="RefSeq" id="WP_185118772.1">
    <property type="nucleotide sequence ID" value="NZ_JACJVQ010000005.1"/>
</dbReference>
<name>A0A841SQR5_9BACL</name>
<gene>
    <name evidence="2" type="ORF">H7B67_05390</name>
</gene>
<dbReference type="EMBL" id="JACJVQ010000005">
    <property type="protein sequence ID" value="MBB6633532.1"/>
    <property type="molecule type" value="Genomic_DNA"/>
</dbReference>
<keyword evidence="3" id="KW-1185">Reference proteome</keyword>
<dbReference type="Proteomes" id="UP000535838">
    <property type="component" value="Unassembled WGS sequence"/>
</dbReference>